<keyword evidence="1" id="KW-0819">tRNA processing</keyword>
<evidence type="ECO:0000313" key="7">
    <source>
        <dbReference type="EMBL" id="UMM30320.1"/>
    </source>
</evidence>
<dbReference type="PANTHER" id="PTHR14742">
    <property type="entry name" value="RIBONUCLEASE P SUBUNIT P21"/>
    <property type="match status" value="1"/>
</dbReference>
<dbReference type="Pfam" id="PF04032">
    <property type="entry name" value="Rpr2"/>
    <property type="match status" value="1"/>
</dbReference>
<dbReference type="Proteomes" id="UP000827892">
    <property type="component" value="Chromosome IV"/>
</dbReference>
<evidence type="ECO:0000313" key="6">
    <source>
        <dbReference type="EMBL" id="ULT97147.1"/>
    </source>
</evidence>
<evidence type="ECO:0000256" key="2">
    <source>
        <dbReference type="ARBA" id="ARBA00022723"/>
    </source>
</evidence>
<dbReference type="GO" id="GO:0046872">
    <property type="term" value="F:metal ion binding"/>
    <property type="evidence" value="ECO:0007669"/>
    <property type="project" value="UniProtKB-KW"/>
</dbReference>
<keyword evidence="3" id="KW-0862">Zinc</keyword>
<keyword evidence="9" id="KW-1185">Reference proteome</keyword>
<keyword evidence="2" id="KW-0479">Metal-binding</keyword>
<dbReference type="EMBL" id="CP092623">
    <property type="protein sequence ID" value="UMM30320.1"/>
    <property type="molecule type" value="Genomic_DNA"/>
</dbReference>
<reference evidence="6 8" key="2">
    <citation type="submission" date="2022-05" db="EMBL/GenBank/DDBJ databases">
        <title>Chromosome-level reference genomes for two strains of Caenorhabditis briggsae: an improved platform for comparative genomics.</title>
        <authorList>
            <person name="Stevens L."/>
            <person name="Andersen E.C."/>
        </authorList>
    </citation>
    <scope>NUCLEOTIDE SEQUENCE [LARGE SCALE GENOMIC DNA]</scope>
    <source>
        <strain evidence="6">QX1410_ONT</strain>
        <tissue evidence="6">Whole-organism</tissue>
    </source>
</reference>
<sequence length="136" mass="15840">MGRKKQGDKKDNKGKKNVKNKLGYARAEHLHRCALFLSNLGSKNNDGFSKTSRHISKLCRQVMDTEMVHLEREQKQQFCKNCREVLIGNYEKTEISVKQRGSITEKCGNCHRERNYMTKDGYGKQLKERMDLKCAK</sequence>
<dbReference type="PANTHER" id="PTHR14742:SF0">
    <property type="entry name" value="RIBONUCLEASE P PROTEIN SUBUNIT P21"/>
    <property type="match status" value="1"/>
</dbReference>
<name>A0AAE9AIV1_CAEBR</name>
<dbReference type="KEGG" id="cbr:CBG_08325"/>
<evidence type="ECO:0000256" key="5">
    <source>
        <dbReference type="SAM" id="MobiDB-lite"/>
    </source>
</evidence>
<gene>
    <name evidence="6" type="ORF">L3Y34_005162</name>
    <name evidence="7" type="ORF">L5515_012251</name>
</gene>
<feature type="compositionally biased region" description="Basic residues" evidence="5">
    <location>
        <begin position="1"/>
        <end position="19"/>
    </location>
</feature>
<evidence type="ECO:0000256" key="4">
    <source>
        <dbReference type="ARBA" id="ARBA00038402"/>
    </source>
</evidence>
<evidence type="ECO:0000256" key="1">
    <source>
        <dbReference type="ARBA" id="ARBA00022694"/>
    </source>
</evidence>
<dbReference type="InterPro" id="IPR007175">
    <property type="entry name" value="Rpr2/Snm1/Rpp21"/>
</dbReference>
<proteinExistence type="inferred from homology"/>
<evidence type="ECO:0000313" key="9">
    <source>
        <dbReference type="Proteomes" id="UP000829354"/>
    </source>
</evidence>
<dbReference type="OMA" id="QKQQFCK"/>
<evidence type="ECO:0000313" key="8">
    <source>
        <dbReference type="Proteomes" id="UP000827892"/>
    </source>
</evidence>
<dbReference type="GO" id="GO:0008033">
    <property type="term" value="P:tRNA processing"/>
    <property type="evidence" value="ECO:0007669"/>
    <property type="project" value="UniProtKB-KW"/>
</dbReference>
<organism evidence="6 8">
    <name type="scientific">Caenorhabditis briggsae</name>
    <dbReference type="NCBI Taxonomy" id="6238"/>
    <lineage>
        <taxon>Eukaryota</taxon>
        <taxon>Metazoa</taxon>
        <taxon>Ecdysozoa</taxon>
        <taxon>Nematoda</taxon>
        <taxon>Chromadorea</taxon>
        <taxon>Rhabditida</taxon>
        <taxon>Rhabditina</taxon>
        <taxon>Rhabditomorpha</taxon>
        <taxon>Rhabditoidea</taxon>
        <taxon>Rhabditidae</taxon>
        <taxon>Peloderinae</taxon>
        <taxon>Caenorhabditis</taxon>
    </lineage>
</organism>
<accession>A0AAE9AIV1</accession>
<dbReference type="EMBL" id="CP090894">
    <property type="protein sequence ID" value="ULT97147.1"/>
    <property type="molecule type" value="Genomic_DNA"/>
</dbReference>
<evidence type="ECO:0000256" key="3">
    <source>
        <dbReference type="ARBA" id="ARBA00022833"/>
    </source>
</evidence>
<dbReference type="AlphaFoldDB" id="A0AAE9AIV1"/>
<protein>
    <submittedName>
        <fullName evidence="6">Uncharacterized protein</fullName>
    </submittedName>
</protein>
<reference evidence="7 9" key="1">
    <citation type="submission" date="2022-04" db="EMBL/GenBank/DDBJ databases">
        <title>Chromosome-level reference genomes for two strains of Caenorhabditis briggsae: an improved platform for comparative genomics.</title>
        <authorList>
            <person name="Stevens L."/>
            <person name="Andersen E."/>
        </authorList>
    </citation>
    <scope>NUCLEOTIDE SEQUENCE [LARGE SCALE GENOMIC DNA]</scope>
    <source>
        <strain evidence="7">VX34</strain>
        <tissue evidence="7">Whole-organism</tissue>
    </source>
</reference>
<dbReference type="Proteomes" id="UP000829354">
    <property type="component" value="Chromosome IV"/>
</dbReference>
<comment type="similarity">
    <text evidence="4">Belongs to the eukaryotic/archaeal RNase P protein component 4 family.</text>
</comment>
<dbReference type="GO" id="GO:1990904">
    <property type="term" value="C:ribonucleoprotein complex"/>
    <property type="evidence" value="ECO:0007669"/>
    <property type="project" value="UniProtKB-ARBA"/>
</dbReference>
<feature type="region of interest" description="Disordered" evidence="5">
    <location>
        <begin position="1"/>
        <end position="21"/>
    </location>
</feature>
<dbReference type="GO" id="GO:1902555">
    <property type="term" value="C:endoribonuclease complex"/>
    <property type="evidence" value="ECO:0007669"/>
    <property type="project" value="UniProtKB-ARBA"/>
</dbReference>